<name>A0A9N9CDH9_9GLOM</name>
<evidence type="ECO:0000256" key="3">
    <source>
        <dbReference type="SAM" id="MobiDB-lite"/>
    </source>
</evidence>
<feature type="region of interest" description="Disordered" evidence="3">
    <location>
        <begin position="276"/>
        <end position="302"/>
    </location>
</feature>
<dbReference type="OrthoDB" id="5966500at2759"/>
<feature type="domain" description="Protein kinase" evidence="4">
    <location>
        <begin position="66"/>
        <end position="302"/>
    </location>
</feature>
<dbReference type="GO" id="GO:0005524">
    <property type="term" value="F:ATP binding"/>
    <property type="evidence" value="ECO:0007669"/>
    <property type="project" value="UniProtKB-KW"/>
</dbReference>
<feature type="compositionally biased region" description="Basic and acidic residues" evidence="3">
    <location>
        <begin position="292"/>
        <end position="302"/>
    </location>
</feature>
<dbReference type="SUPFAM" id="SSF56112">
    <property type="entry name" value="Protein kinase-like (PK-like)"/>
    <property type="match status" value="1"/>
</dbReference>
<protein>
    <submittedName>
        <fullName evidence="5">16563_t:CDS:1</fullName>
    </submittedName>
</protein>
<evidence type="ECO:0000313" key="6">
    <source>
        <dbReference type="Proteomes" id="UP000789759"/>
    </source>
</evidence>
<dbReference type="InterPro" id="IPR001245">
    <property type="entry name" value="Ser-Thr/Tyr_kinase_cat_dom"/>
</dbReference>
<dbReference type="PANTHER" id="PTHR27001:SF931">
    <property type="entry name" value="OS11G0664100 PROTEIN"/>
    <property type="match status" value="1"/>
</dbReference>
<accession>A0A9N9CDH9</accession>
<dbReference type="PANTHER" id="PTHR27001">
    <property type="entry name" value="OS01G0253100 PROTEIN"/>
    <property type="match status" value="1"/>
</dbReference>
<reference evidence="5" key="1">
    <citation type="submission" date="2021-06" db="EMBL/GenBank/DDBJ databases">
        <authorList>
            <person name="Kallberg Y."/>
            <person name="Tangrot J."/>
            <person name="Rosling A."/>
        </authorList>
    </citation>
    <scope>NUCLEOTIDE SEQUENCE</scope>
    <source>
        <strain evidence="5">FL966</strain>
    </source>
</reference>
<proteinExistence type="predicted"/>
<keyword evidence="2" id="KW-0067">ATP-binding</keyword>
<dbReference type="GO" id="GO:0004672">
    <property type="term" value="F:protein kinase activity"/>
    <property type="evidence" value="ECO:0007669"/>
    <property type="project" value="InterPro"/>
</dbReference>
<dbReference type="Proteomes" id="UP000789759">
    <property type="component" value="Unassembled WGS sequence"/>
</dbReference>
<dbReference type="Gene3D" id="1.10.510.10">
    <property type="entry name" value="Transferase(Phosphotransferase) domain 1"/>
    <property type="match status" value="1"/>
</dbReference>
<gene>
    <name evidence="5" type="ORF">CPELLU_LOCUS6854</name>
</gene>
<dbReference type="PROSITE" id="PS50011">
    <property type="entry name" value="PROTEIN_KINASE_DOM"/>
    <property type="match status" value="1"/>
</dbReference>
<feature type="compositionally biased region" description="Polar residues" evidence="3">
    <location>
        <begin position="282"/>
        <end position="291"/>
    </location>
</feature>
<dbReference type="Pfam" id="PF07714">
    <property type="entry name" value="PK_Tyr_Ser-Thr"/>
    <property type="match status" value="1"/>
</dbReference>
<comment type="caution">
    <text evidence="5">The sequence shown here is derived from an EMBL/GenBank/DDBJ whole genome shotgun (WGS) entry which is preliminary data.</text>
</comment>
<organism evidence="5 6">
    <name type="scientific">Cetraspora pellucida</name>
    <dbReference type="NCBI Taxonomy" id="1433469"/>
    <lineage>
        <taxon>Eukaryota</taxon>
        <taxon>Fungi</taxon>
        <taxon>Fungi incertae sedis</taxon>
        <taxon>Mucoromycota</taxon>
        <taxon>Glomeromycotina</taxon>
        <taxon>Glomeromycetes</taxon>
        <taxon>Diversisporales</taxon>
        <taxon>Gigasporaceae</taxon>
        <taxon>Cetraspora</taxon>
    </lineage>
</organism>
<keyword evidence="6" id="KW-1185">Reference proteome</keyword>
<dbReference type="GO" id="GO:0005886">
    <property type="term" value="C:plasma membrane"/>
    <property type="evidence" value="ECO:0007669"/>
    <property type="project" value="TreeGrafter"/>
</dbReference>
<keyword evidence="1" id="KW-0547">Nucleotide-binding</keyword>
<dbReference type="AlphaFoldDB" id="A0A9N9CDH9"/>
<dbReference type="InterPro" id="IPR011009">
    <property type="entry name" value="Kinase-like_dom_sf"/>
</dbReference>
<evidence type="ECO:0000256" key="1">
    <source>
        <dbReference type="ARBA" id="ARBA00022741"/>
    </source>
</evidence>
<sequence length="302" mass="36147">MDYGYYRKCKTCKKRRRHKDLSARQCNMCDQQSLNGNKIIDNWLVKTTGISVSRHSFMEFIPYERFNDIIYISEGGFSKIYKATCVNGIRDKWNGHKQRFEYIQNAKVVLKSLNNSEAISHDFLNELKNYFQCFDHYVSIIQYYGITQHPETKDYMIVIDFAKNGDLYNFISKNFLAMSWKQKLGTLRDIARGLRTMHKDPFNFIEDKENNEIKTSTQNKQLSKMDLSFLCSSKRTLYYYQQESEPLSHPNLNIPKKHHLYENNLVYNDIHSKNKRQKNNEDTQYQDNHNYQSKEFEFDINR</sequence>
<evidence type="ECO:0000256" key="2">
    <source>
        <dbReference type="ARBA" id="ARBA00022840"/>
    </source>
</evidence>
<dbReference type="InterPro" id="IPR000719">
    <property type="entry name" value="Prot_kinase_dom"/>
</dbReference>
<dbReference type="EMBL" id="CAJVQA010004392">
    <property type="protein sequence ID" value="CAG8597956.1"/>
    <property type="molecule type" value="Genomic_DNA"/>
</dbReference>
<evidence type="ECO:0000259" key="4">
    <source>
        <dbReference type="PROSITE" id="PS50011"/>
    </source>
</evidence>
<evidence type="ECO:0000313" key="5">
    <source>
        <dbReference type="EMBL" id="CAG8597956.1"/>
    </source>
</evidence>